<evidence type="ECO:0000256" key="7">
    <source>
        <dbReference type="ARBA" id="ARBA00023136"/>
    </source>
</evidence>
<feature type="transmembrane region" description="Helical" evidence="9">
    <location>
        <begin position="213"/>
        <end position="235"/>
    </location>
</feature>
<evidence type="ECO:0000256" key="3">
    <source>
        <dbReference type="ARBA" id="ARBA00022475"/>
    </source>
</evidence>
<dbReference type="InterPro" id="IPR050171">
    <property type="entry name" value="MFS_Transporters"/>
</dbReference>
<protein>
    <submittedName>
        <fullName evidence="10">POT family proton-dependent oligopeptide transporter</fullName>
    </submittedName>
</protein>
<comment type="caution">
    <text evidence="10">The sequence shown here is derived from an EMBL/GenBank/DDBJ whole genome shotgun (WGS) entry which is preliminary data.</text>
</comment>
<feature type="transmembrane region" description="Helical" evidence="9">
    <location>
        <begin position="449"/>
        <end position="470"/>
    </location>
</feature>
<dbReference type="SUPFAM" id="SSF103473">
    <property type="entry name" value="MFS general substrate transporter"/>
    <property type="match status" value="2"/>
</dbReference>
<feature type="transmembrane region" description="Helical" evidence="9">
    <location>
        <begin position="251"/>
        <end position="270"/>
    </location>
</feature>
<keyword evidence="3" id="KW-1003">Cell membrane</keyword>
<feature type="transmembrane region" description="Helical" evidence="9">
    <location>
        <begin position="56"/>
        <end position="74"/>
    </location>
</feature>
<dbReference type="Pfam" id="PF00854">
    <property type="entry name" value="PTR2"/>
    <property type="match status" value="2"/>
</dbReference>
<feature type="transmembrane region" description="Helical" evidence="9">
    <location>
        <begin position="145"/>
        <end position="166"/>
    </location>
</feature>
<name>A0A846MMB7_9BACT</name>
<evidence type="ECO:0000256" key="2">
    <source>
        <dbReference type="ARBA" id="ARBA00022448"/>
    </source>
</evidence>
<keyword evidence="5" id="KW-0653">Protein transport</keyword>
<dbReference type="PROSITE" id="PS01023">
    <property type="entry name" value="PTR2_2"/>
    <property type="match status" value="1"/>
</dbReference>
<dbReference type="GO" id="GO:0006857">
    <property type="term" value="P:oligopeptide transport"/>
    <property type="evidence" value="ECO:0007669"/>
    <property type="project" value="InterPro"/>
</dbReference>
<proteinExistence type="inferred from homology"/>
<dbReference type="EMBL" id="JAASRN010000001">
    <property type="protein sequence ID" value="NIK72624.1"/>
    <property type="molecule type" value="Genomic_DNA"/>
</dbReference>
<evidence type="ECO:0000256" key="1">
    <source>
        <dbReference type="ARBA" id="ARBA00004651"/>
    </source>
</evidence>
<keyword evidence="2 8" id="KW-0813">Transport</keyword>
<keyword evidence="5" id="KW-0571">Peptide transport</keyword>
<feature type="transmembrane region" description="Helical" evidence="9">
    <location>
        <begin position="386"/>
        <end position="406"/>
    </location>
</feature>
<dbReference type="GO" id="GO:0005886">
    <property type="term" value="C:plasma membrane"/>
    <property type="evidence" value="ECO:0007669"/>
    <property type="project" value="UniProtKB-SubCell"/>
</dbReference>
<sequence>MNNSTSARHPKGLYVLFFTEMWERFGYYLMLGILYLYMTDKKSGLAFSEAFANDVYGTYIALVYLTPFLGGLLADRIFGYRSTIIAGGLLMAGGYLTLSLPGVTPFYTALLLVILGNGFFKPNISTLLGNLYNSSQNASLKDKGYNIFYMGINIGAFICNFVAAYMRNNYGWGYAFAAAGAGMLLGLVIFIAGQKHVKEADVIQPTQAEDMPLGQVLGYIFVPALLAGALGYFLPRLVGVDSFFGSTTNDIFLFACLPIVIFYVSLYVKASASDKGAIGALLYIFFVVIIFWMIFHQNGNVLTEWAKSYTDRSVSKEMQATLKPFGFLEEIKMPQDIEIPKAPDAAAIAQSMQENLPYYFKNVPPQALPAPGSSIYLISTELFQSLNPFFIILFTPLVIAFFNFLQARGVILSTPAKIAWGLFITGLSTLVMVAAVFASQNGAVKVSAWWLVGTYAVITVGELFLSPMGLSLVSKLSPQRLTAVMMGGWFLATAIGNKLSGVVGHVGAESSNLALPFYINFAGAILAAVLLFVKVGSIAKVVQDKTGQY</sequence>
<feature type="transmembrane region" description="Helical" evidence="9">
    <location>
        <begin position="418"/>
        <end position="437"/>
    </location>
</feature>
<comment type="similarity">
    <text evidence="8">Belongs to the major facilitator superfamily. Proton-dependent oligopeptide transporter (POT/PTR) (TC 2.A.17) family.</text>
</comment>
<feature type="transmembrane region" description="Helical" evidence="9">
    <location>
        <begin position="106"/>
        <end position="124"/>
    </location>
</feature>
<evidence type="ECO:0000313" key="10">
    <source>
        <dbReference type="EMBL" id="NIK72624.1"/>
    </source>
</evidence>
<keyword evidence="11" id="KW-1185">Reference proteome</keyword>
<dbReference type="GO" id="GO:1904680">
    <property type="term" value="F:peptide transmembrane transporter activity"/>
    <property type="evidence" value="ECO:0007669"/>
    <property type="project" value="InterPro"/>
</dbReference>
<dbReference type="CDD" id="cd17346">
    <property type="entry name" value="MFS_DtpA_like"/>
    <property type="match status" value="1"/>
</dbReference>
<evidence type="ECO:0000256" key="8">
    <source>
        <dbReference type="RuleBase" id="RU003755"/>
    </source>
</evidence>
<keyword evidence="4 8" id="KW-0812">Transmembrane</keyword>
<dbReference type="NCBIfam" id="TIGR00924">
    <property type="entry name" value="yjdL_sub1_fam"/>
    <property type="match status" value="1"/>
</dbReference>
<evidence type="ECO:0000256" key="5">
    <source>
        <dbReference type="ARBA" id="ARBA00022856"/>
    </source>
</evidence>
<dbReference type="PANTHER" id="PTHR23517:SF15">
    <property type="entry name" value="PROTON-DEPENDENT OLIGOPEPTIDE FAMILY TRANSPORT PROTEIN"/>
    <property type="match status" value="1"/>
</dbReference>
<dbReference type="PROSITE" id="PS01022">
    <property type="entry name" value="PTR2_1"/>
    <property type="match status" value="1"/>
</dbReference>
<reference evidence="10 11" key="1">
    <citation type="submission" date="2020-03" db="EMBL/GenBank/DDBJ databases">
        <title>Genomic Encyclopedia of Type Strains, Phase IV (KMG-IV): sequencing the most valuable type-strain genomes for metagenomic binning, comparative biology and taxonomic classification.</title>
        <authorList>
            <person name="Goeker M."/>
        </authorList>
    </citation>
    <scope>NUCLEOTIDE SEQUENCE [LARGE SCALE GENOMIC DNA]</scope>
    <source>
        <strain evidence="10 11">DSM 5718</strain>
    </source>
</reference>
<dbReference type="InterPro" id="IPR000109">
    <property type="entry name" value="POT_fam"/>
</dbReference>
<feature type="transmembrane region" description="Helical" evidence="9">
    <location>
        <begin position="277"/>
        <end position="295"/>
    </location>
</feature>
<feature type="transmembrane region" description="Helical" evidence="9">
    <location>
        <begin position="515"/>
        <end position="533"/>
    </location>
</feature>
<feature type="transmembrane region" description="Helical" evidence="9">
    <location>
        <begin position="172"/>
        <end position="192"/>
    </location>
</feature>
<feature type="transmembrane region" description="Helical" evidence="9">
    <location>
        <begin position="83"/>
        <end position="100"/>
    </location>
</feature>
<feature type="transmembrane region" description="Helical" evidence="9">
    <location>
        <begin position="482"/>
        <end position="503"/>
    </location>
</feature>
<dbReference type="InterPro" id="IPR005279">
    <property type="entry name" value="Dipep/tripep_permease"/>
</dbReference>
<evidence type="ECO:0000256" key="9">
    <source>
        <dbReference type="SAM" id="Phobius"/>
    </source>
</evidence>
<dbReference type="InterPro" id="IPR036259">
    <property type="entry name" value="MFS_trans_sf"/>
</dbReference>
<gene>
    <name evidence="10" type="ORF">FHS56_000110</name>
</gene>
<dbReference type="InterPro" id="IPR018456">
    <property type="entry name" value="PTR2_symporter_CS"/>
</dbReference>
<keyword evidence="6 9" id="KW-1133">Transmembrane helix</keyword>
<comment type="subcellular location">
    <subcellularLocation>
        <location evidence="1">Cell membrane</location>
        <topology evidence="1">Multi-pass membrane protein</topology>
    </subcellularLocation>
    <subcellularLocation>
        <location evidence="8">Membrane</location>
        <topology evidence="8">Multi-pass membrane protein</topology>
    </subcellularLocation>
</comment>
<dbReference type="Gene3D" id="1.20.1250.20">
    <property type="entry name" value="MFS general substrate transporter like domains"/>
    <property type="match status" value="2"/>
</dbReference>
<dbReference type="Proteomes" id="UP000537126">
    <property type="component" value="Unassembled WGS sequence"/>
</dbReference>
<evidence type="ECO:0000256" key="6">
    <source>
        <dbReference type="ARBA" id="ARBA00022989"/>
    </source>
</evidence>
<evidence type="ECO:0000256" key="4">
    <source>
        <dbReference type="ARBA" id="ARBA00022692"/>
    </source>
</evidence>
<dbReference type="AlphaFoldDB" id="A0A846MMB7"/>
<dbReference type="RefSeq" id="WP_166917943.1">
    <property type="nucleotide sequence ID" value="NZ_JAASRN010000001.1"/>
</dbReference>
<keyword evidence="7 9" id="KW-0472">Membrane</keyword>
<organism evidence="10 11">
    <name type="scientific">Thermonema lapsum</name>
    <dbReference type="NCBI Taxonomy" id="28195"/>
    <lineage>
        <taxon>Bacteria</taxon>
        <taxon>Pseudomonadati</taxon>
        <taxon>Bacteroidota</taxon>
        <taxon>Cytophagia</taxon>
        <taxon>Cytophagales</taxon>
        <taxon>Thermonemataceae</taxon>
        <taxon>Thermonema</taxon>
    </lineage>
</organism>
<evidence type="ECO:0000313" key="11">
    <source>
        <dbReference type="Proteomes" id="UP000537126"/>
    </source>
</evidence>
<dbReference type="PANTHER" id="PTHR23517">
    <property type="entry name" value="RESISTANCE PROTEIN MDTM, PUTATIVE-RELATED-RELATED"/>
    <property type="match status" value="1"/>
</dbReference>
<accession>A0A846MMB7</accession>
<feature type="transmembrane region" description="Helical" evidence="9">
    <location>
        <begin position="12"/>
        <end position="36"/>
    </location>
</feature>